<dbReference type="InterPro" id="IPR023765">
    <property type="entry name" value="SBP_5_CS"/>
</dbReference>
<dbReference type="PANTHER" id="PTHR30290">
    <property type="entry name" value="PERIPLASMIC BINDING COMPONENT OF ABC TRANSPORTER"/>
    <property type="match status" value="1"/>
</dbReference>
<dbReference type="Gene3D" id="3.90.76.10">
    <property type="entry name" value="Dipeptide-binding Protein, Domain 1"/>
    <property type="match status" value="1"/>
</dbReference>
<evidence type="ECO:0000256" key="1">
    <source>
        <dbReference type="ARBA" id="ARBA00004193"/>
    </source>
</evidence>
<feature type="domain" description="Solute-binding protein family 5" evidence="4">
    <location>
        <begin position="79"/>
        <end position="425"/>
    </location>
</feature>
<reference evidence="5" key="1">
    <citation type="submission" date="2023-05" db="EMBL/GenBank/DDBJ databases">
        <title>Cataloging the Phylogenetic Diversity of Human Bladder Bacteria.</title>
        <authorList>
            <person name="Du J."/>
        </authorList>
    </citation>
    <scope>NUCLEOTIDE SEQUENCE</scope>
    <source>
        <strain evidence="5">UMB1231</strain>
    </source>
</reference>
<dbReference type="GO" id="GO:0015833">
    <property type="term" value="P:peptide transport"/>
    <property type="evidence" value="ECO:0007669"/>
    <property type="project" value="TreeGrafter"/>
</dbReference>
<dbReference type="PANTHER" id="PTHR30290:SF59">
    <property type="entry name" value="OLIGOPEPTIDE ABC TRANSPORTER,SUBSTRATE-BINDING PROTEIN"/>
    <property type="match status" value="1"/>
</dbReference>
<dbReference type="Pfam" id="PF00496">
    <property type="entry name" value="SBP_bac_5"/>
    <property type="match status" value="1"/>
</dbReference>
<organism evidence="5 6">
    <name type="scientific">Facklamia hominis</name>
    <dbReference type="NCBI Taxonomy" id="178214"/>
    <lineage>
        <taxon>Bacteria</taxon>
        <taxon>Bacillati</taxon>
        <taxon>Bacillota</taxon>
        <taxon>Bacilli</taxon>
        <taxon>Lactobacillales</taxon>
        <taxon>Aerococcaceae</taxon>
        <taxon>Facklamia</taxon>
    </lineage>
</organism>
<comment type="caution">
    <text evidence="5">The sequence shown here is derived from an EMBL/GenBank/DDBJ whole genome shotgun (WGS) entry which is preliminary data.</text>
</comment>
<dbReference type="InterPro" id="IPR000914">
    <property type="entry name" value="SBP_5_dom"/>
</dbReference>
<evidence type="ECO:0000256" key="2">
    <source>
        <dbReference type="ARBA" id="ARBA00005695"/>
    </source>
</evidence>
<evidence type="ECO:0000313" key="5">
    <source>
        <dbReference type="EMBL" id="MDK7186681.1"/>
    </source>
</evidence>
<dbReference type="PROSITE" id="PS01040">
    <property type="entry name" value="SBP_BACTERIAL_5"/>
    <property type="match status" value="1"/>
</dbReference>
<evidence type="ECO:0000259" key="4">
    <source>
        <dbReference type="Pfam" id="PF00496"/>
    </source>
</evidence>
<sequence>MKLKKISLISVLVFLVSIILPSSPIFAEEHPMGGTMTYAVTTDLKALNRHLEGYKDGHIILQPLFDRLYYVDTDETRYYLAESYDISEDGLEITVKLRDNMKWHDGEPINADDLIYTLKVVQDPKSGTTTEYLGLGEVNGKPVSVEKIDDLTVKVTLPEYNSAYANQLGFLTLLPEHIYGPETNIKDNVEANNSGIGSGEYKLKEWKKGESVVYERNEDYYLGKAPLDTLVFKIMPEKNTQEVALANGDLSVVEITTDQQIDKYAADDSKTIYSFPEGRVNYLGISKYSTKFADNDDARKAIVYALNKEEIVRGAYGSEQVAQVGDSTFGPKTMYRNEEFEDYPFDLEKAKELAEKSGLAGQKISLIYNNDRANQKESAVIIQQQLAQIGITCDVQGIDASGFFEKAFSDSPDVDLYLNGYPAAGDPGMLGFMFNIKNINKSEKQEELWKQALDEKDESKRKEVYKELQDVIKEDTTMIPIAYPNYVMVADKGFKGLDVSKTIPVFEDYMQLYYEK</sequence>
<dbReference type="Proteomes" id="UP001229251">
    <property type="component" value="Unassembled WGS sequence"/>
</dbReference>
<comment type="similarity">
    <text evidence="2">Belongs to the bacterial solute-binding protein 5 family.</text>
</comment>
<dbReference type="InterPro" id="IPR039424">
    <property type="entry name" value="SBP_5"/>
</dbReference>
<dbReference type="AlphaFoldDB" id="A0AAJ1V2S0"/>
<dbReference type="InterPro" id="IPR030678">
    <property type="entry name" value="Peptide/Ni-bd"/>
</dbReference>
<dbReference type="GO" id="GO:0043190">
    <property type="term" value="C:ATP-binding cassette (ABC) transporter complex"/>
    <property type="evidence" value="ECO:0007669"/>
    <property type="project" value="InterPro"/>
</dbReference>
<keyword evidence="3" id="KW-0732">Signal</keyword>
<dbReference type="PIRSF" id="PIRSF002741">
    <property type="entry name" value="MppA"/>
    <property type="match status" value="1"/>
</dbReference>
<dbReference type="GO" id="GO:0042597">
    <property type="term" value="C:periplasmic space"/>
    <property type="evidence" value="ECO:0007669"/>
    <property type="project" value="UniProtKB-ARBA"/>
</dbReference>
<evidence type="ECO:0000313" key="6">
    <source>
        <dbReference type="Proteomes" id="UP001229251"/>
    </source>
</evidence>
<dbReference type="Gene3D" id="3.10.105.10">
    <property type="entry name" value="Dipeptide-binding Protein, Domain 3"/>
    <property type="match status" value="1"/>
</dbReference>
<protein>
    <submittedName>
        <fullName evidence="5">ABC transporter substrate-binding protein</fullName>
    </submittedName>
</protein>
<gene>
    <name evidence="5" type="ORF">QP433_01655</name>
</gene>
<dbReference type="Gene3D" id="3.40.190.10">
    <property type="entry name" value="Periplasmic binding protein-like II"/>
    <property type="match status" value="1"/>
</dbReference>
<dbReference type="SUPFAM" id="SSF53850">
    <property type="entry name" value="Periplasmic binding protein-like II"/>
    <property type="match status" value="1"/>
</dbReference>
<evidence type="ECO:0000256" key="3">
    <source>
        <dbReference type="ARBA" id="ARBA00022729"/>
    </source>
</evidence>
<accession>A0AAJ1V2S0</accession>
<name>A0AAJ1V2S0_9LACT</name>
<dbReference type="CDD" id="cd00995">
    <property type="entry name" value="PBP2_NikA_DppA_OppA_like"/>
    <property type="match status" value="1"/>
</dbReference>
<comment type="subcellular location">
    <subcellularLocation>
        <location evidence="1">Cell membrane</location>
        <topology evidence="1">Lipid-anchor</topology>
    </subcellularLocation>
</comment>
<dbReference type="EMBL" id="JASOOE010000002">
    <property type="protein sequence ID" value="MDK7186681.1"/>
    <property type="molecule type" value="Genomic_DNA"/>
</dbReference>
<dbReference type="RefSeq" id="WP_016648449.1">
    <property type="nucleotide sequence ID" value="NZ_JASOOE010000002.1"/>
</dbReference>
<proteinExistence type="inferred from homology"/>
<dbReference type="GO" id="GO:1904680">
    <property type="term" value="F:peptide transmembrane transporter activity"/>
    <property type="evidence" value="ECO:0007669"/>
    <property type="project" value="TreeGrafter"/>
</dbReference>